<evidence type="ECO:0000256" key="7">
    <source>
        <dbReference type="PROSITE-ProRule" id="PRU00108"/>
    </source>
</evidence>
<dbReference type="Gene3D" id="1.10.10.60">
    <property type="entry name" value="Homeodomain-like"/>
    <property type="match status" value="1"/>
</dbReference>
<dbReference type="InterPro" id="IPR009057">
    <property type="entry name" value="Homeodomain-like_sf"/>
</dbReference>
<reference evidence="10" key="1">
    <citation type="submission" date="2025-08" db="UniProtKB">
        <authorList>
            <consortium name="Ensembl"/>
        </authorList>
    </citation>
    <scope>IDENTIFICATION</scope>
</reference>
<keyword evidence="11" id="KW-1185">Reference proteome</keyword>
<accession>A0A3B3Q1U5</accession>
<evidence type="ECO:0000256" key="2">
    <source>
        <dbReference type="ARBA" id="ARBA00005733"/>
    </source>
</evidence>
<dbReference type="SUPFAM" id="SSF46689">
    <property type="entry name" value="Homeodomain-like"/>
    <property type="match status" value="1"/>
</dbReference>
<feature type="domain" description="Homeobox" evidence="9">
    <location>
        <begin position="55"/>
        <end position="115"/>
    </location>
</feature>
<comment type="subcellular location">
    <subcellularLocation>
        <location evidence="1 7 8">Nucleus</location>
    </subcellularLocation>
</comment>
<evidence type="ECO:0000313" key="11">
    <source>
        <dbReference type="Proteomes" id="UP000261540"/>
    </source>
</evidence>
<evidence type="ECO:0000313" key="10">
    <source>
        <dbReference type="Ensembl" id="ENSPKIP00000000053.1"/>
    </source>
</evidence>
<dbReference type="GeneTree" id="ENSGT00920000149180"/>
<dbReference type="CDD" id="cd00086">
    <property type="entry name" value="homeodomain"/>
    <property type="match status" value="1"/>
</dbReference>
<dbReference type="Ensembl" id="ENSPKIT00000023936.1">
    <property type="protein sequence ID" value="ENSPKIP00000000053.1"/>
    <property type="gene ID" value="ENSPKIG00000018876.1"/>
</dbReference>
<evidence type="ECO:0000256" key="8">
    <source>
        <dbReference type="RuleBase" id="RU000682"/>
    </source>
</evidence>
<keyword evidence="3" id="KW-0217">Developmental protein</keyword>
<keyword evidence="5 7" id="KW-0371">Homeobox</keyword>
<feature type="DNA-binding region" description="Homeobox" evidence="7">
    <location>
        <begin position="57"/>
        <end position="116"/>
    </location>
</feature>
<dbReference type="SMART" id="SM00389">
    <property type="entry name" value="HOX"/>
    <property type="match status" value="1"/>
</dbReference>
<dbReference type="AlphaFoldDB" id="A0A3B3Q1U5"/>
<evidence type="ECO:0000256" key="6">
    <source>
        <dbReference type="ARBA" id="ARBA00023242"/>
    </source>
</evidence>
<proteinExistence type="inferred from homology"/>
<dbReference type="InterPro" id="IPR001356">
    <property type="entry name" value="HD"/>
</dbReference>
<dbReference type="GO" id="GO:0003677">
    <property type="term" value="F:DNA binding"/>
    <property type="evidence" value="ECO:0007669"/>
    <property type="project" value="UniProtKB-UniRule"/>
</dbReference>
<dbReference type="Pfam" id="PF00046">
    <property type="entry name" value="Homeodomain"/>
    <property type="match status" value="1"/>
</dbReference>
<dbReference type="GO" id="GO:0005634">
    <property type="term" value="C:nucleus"/>
    <property type="evidence" value="ECO:0007669"/>
    <property type="project" value="UniProtKB-SubCell"/>
</dbReference>
<keyword evidence="4 7" id="KW-0238">DNA-binding</keyword>
<name>A0A3B3Q1U5_9TELE</name>
<sequence length="297" mass="32967">MEMACSLDYAKYCSEINALFPQYWPAQGYSEINNQTNVSGKAGCQDFLRGVQKGTQRRRKRTTFSKGQLGDLERVFALTHYPDIKLKESLATMTGLPESKIQVWFQNRRARYFKSKKQAALQTPLPLRCPSPSLLDPPRVACGFGADSQLQAQTMSSSQVSGCAATHSLPAALSPISQQETVQPRNSAPWSSGGTSRPYWDFDSCQDGRMPPCAPKSSGDFVTWGEPCGDTLSTCCSASDQTVPSAAQPLQYHDHAFRGSQQTQFHDDMLELCSHVYKDFHLTDLEFSAALMDYFLN</sequence>
<dbReference type="PROSITE" id="PS50071">
    <property type="entry name" value="HOMEOBOX_2"/>
    <property type="match status" value="1"/>
</dbReference>
<organism evidence="10 11">
    <name type="scientific">Paramormyrops kingsleyae</name>
    <dbReference type="NCBI Taxonomy" id="1676925"/>
    <lineage>
        <taxon>Eukaryota</taxon>
        <taxon>Metazoa</taxon>
        <taxon>Chordata</taxon>
        <taxon>Craniata</taxon>
        <taxon>Vertebrata</taxon>
        <taxon>Euteleostomi</taxon>
        <taxon>Actinopterygii</taxon>
        <taxon>Neopterygii</taxon>
        <taxon>Teleostei</taxon>
        <taxon>Osteoglossocephala</taxon>
        <taxon>Osteoglossomorpha</taxon>
        <taxon>Osteoglossiformes</taxon>
        <taxon>Mormyridae</taxon>
        <taxon>Paramormyrops</taxon>
    </lineage>
</organism>
<keyword evidence="6 7" id="KW-0539">Nucleus</keyword>
<reference evidence="10" key="2">
    <citation type="submission" date="2025-09" db="UniProtKB">
        <authorList>
            <consortium name="Ensembl"/>
        </authorList>
    </citation>
    <scope>IDENTIFICATION</scope>
</reference>
<dbReference type="InterPro" id="IPR042223">
    <property type="entry name" value="SEBOX"/>
</dbReference>
<dbReference type="FunFam" id="1.10.10.60:FF:000312">
    <property type="entry name" value="Mix-type homeobox gene 1"/>
    <property type="match status" value="1"/>
</dbReference>
<dbReference type="Proteomes" id="UP000261540">
    <property type="component" value="Unplaced"/>
</dbReference>
<dbReference type="PANTHER" id="PTHR47777">
    <property type="entry name" value="HOMEOBOX PROTEIN SEBOX"/>
    <property type="match status" value="1"/>
</dbReference>
<comment type="similarity">
    <text evidence="2">Belongs to the paired homeobox family.</text>
</comment>
<protein>
    <recommendedName>
        <fullName evidence="9">Homeobox domain-containing protein</fullName>
    </recommendedName>
</protein>
<dbReference type="PANTHER" id="PTHR47777:SF1">
    <property type="entry name" value="HOMEOBOX PROTEIN SEBOX"/>
    <property type="match status" value="1"/>
</dbReference>
<evidence type="ECO:0000259" key="9">
    <source>
        <dbReference type="PROSITE" id="PS50071"/>
    </source>
</evidence>
<dbReference type="STRING" id="1676925.ENSPKIP00000000053"/>
<evidence type="ECO:0000256" key="5">
    <source>
        <dbReference type="ARBA" id="ARBA00023155"/>
    </source>
</evidence>
<evidence type="ECO:0000256" key="4">
    <source>
        <dbReference type="ARBA" id="ARBA00023125"/>
    </source>
</evidence>
<evidence type="ECO:0000256" key="3">
    <source>
        <dbReference type="ARBA" id="ARBA00022473"/>
    </source>
</evidence>
<evidence type="ECO:0000256" key="1">
    <source>
        <dbReference type="ARBA" id="ARBA00004123"/>
    </source>
</evidence>